<keyword evidence="5" id="KW-1185">Reference proteome</keyword>
<proteinExistence type="inferred from homology"/>
<dbReference type="InterPro" id="IPR013549">
    <property type="entry name" value="DUF1731"/>
</dbReference>
<dbReference type="InterPro" id="IPR010099">
    <property type="entry name" value="SDR39U1"/>
</dbReference>
<evidence type="ECO:0000313" key="4">
    <source>
        <dbReference type="EMBL" id="MBW8191009.1"/>
    </source>
</evidence>
<dbReference type="Proteomes" id="UP001166251">
    <property type="component" value="Unassembled WGS sequence"/>
</dbReference>
<gene>
    <name evidence="4" type="ORF">K0504_08175</name>
</gene>
<comment type="similarity">
    <text evidence="1">Belongs to the NAD(P)-dependent epimerase/dehydratase family. SDR39U1 subfamily.</text>
</comment>
<evidence type="ECO:0000259" key="2">
    <source>
        <dbReference type="Pfam" id="PF01370"/>
    </source>
</evidence>
<dbReference type="PANTHER" id="PTHR11092">
    <property type="entry name" value="SUGAR NUCLEOTIDE EPIMERASE RELATED"/>
    <property type="match status" value="1"/>
</dbReference>
<reference evidence="4" key="1">
    <citation type="submission" date="2021-07" db="EMBL/GenBank/DDBJ databases">
        <title>Neiella marina sp. nov., isolated from the intestinal content of sea cucumber Apostichopus japonicus.</title>
        <authorList>
            <person name="Bai X."/>
        </authorList>
    </citation>
    <scope>NUCLEOTIDE SEQUENCE</scope>
    <source>
        <strain evidence="4">126</strain>
    </source>
</reference>
<accession>A0ABS7EFL2</accession>
<dbReference type="PANTHER" id="PTHR11092:SF0">
    <property type="entry name" value="EPIMERASE FAMILY PROTEIN SDR39U1"/>
    <property type="match status" value="1"/>
</dbReference>
<dbReference type="Pfam" id="PF08338">
    <property type="entry name" value="DUF1731"/>
    <property type="match status" value="1"/>
</dbReference>
<name>A0ABS7EFL2_9GAMM</name>
<feature type="domain" description="NAD-dependent epimerase/dehydratase" evidence="2">
    <location>
        <begin position="3"/>
        <end position="225"/>
    </location>
</feature>
<sequence length="305" mass="33762">MRVLITGGTGFIGRHLIRALHQRGAEITVLSRNTKAASVLLGPKVNVIDHLPSASELNNIDAVFNLAGEPIAEKRWSQSQKRKICDSRWQLTEQLANTLENCANPPVFISGSAIGFYGNQGNNWVDEHTPIDEKTLQQDFAHQVCFQWEQNALRVAQLTRVCIVRTGLVLAPQFGALKKMLPPYRLGLGGPIGSGQQYMSWIHIDDMVQLLLFLLDSADAHGIYNATAPQPATNAEFSRQLAATLNRPHFLFTPALLLKLALGEMAQLLIEGQRVKPTRLLDAGFNFQYPDLSSALHQLLDEPKV</sequence>
<dbReference type="CDD" id="cd05242">
    <property type="entry name" value="SDR_a8"/>
    <property type="match status" value="1"/>
</dbReference>
<dbReference type="NCBIfam" id="TIGR01777">
    <property type="entry name" value="yfcH"/>
    <property type="match status" value="1"/>
</dbReference>
<evidence type="ECO:0000259" key="3">
    <source>
        <dbReference type="Pfam" id="PF08338"/>
    </source>
</evidence>
<dbReference type="InterPro" id="IPR001509">
    <property type="entry name" value="Epimerase_deHydtase"/>
</dbReference>
<dbReference type="RefSeq" id="WP_220103692.1">
    <property type="nucleotide sequence ID" value="NZ_JAHZSS010000007.1"/>
</dbReference>
<evidence type="ECO:0000256" key="1">
    <source>
        <dbReference type="ARBA" id="ARBA00009353"/>
    </source>
</evidence>
<dbReference type="Gene3D" id="3.40.50.720">
    <property type="entry name" value="NAD(P)-binding Rossmann-like Domain"/>
    <property type="match status" value="1"/>
</dbReference>
<dbReference type="EMBL" id="JAHZSS010000007">
    <property type="protein sequence ID" value="MBW8191009.1"/>
    <property type="molecule type" value="Genomic_DNA"/>
</dbReference>
<dbReference type="InterPro" id="IPR036291">
    <property type="entry name" value="NAD(P)-bd_dom_sf"/>
</dbReference>
<feature type="domain" description="DUF1731" evidence="3">
    <location>
        <begin position="253"/>
        <end position="299"/>
    </location>
</feature>
<comment type="caution">
    <text evidence="4">The sequence shown here is derived from an EMBL/GenBank/DDBJ whole genome shotgun (WGS) entry which is preliminary data.</text>
</comment>
<organism evidence="4 5">
    <name type="scientific">Neiella holothuriorum</name>
    <dbReference type="NCBI Taxonomy" id="2870530"/>
    <lineage>
        <taxon>Bacteria</taxon>
        <taxon>Pseudomonadati</taxon>
        <taxon>Pseudomonadota</taxon>
        <taxon>Gammaproteobacteria</taxon>
        <taxon>Alteromonadales</taxon>
        <taxon>Echinimonadaceae</taxon>
        <taxon>Neiella</taxon>
    </lineage>
</organism>
<dbReference type="SUPFAM" id="SSF51735">
    <property type="entry name" value="NAD(P)-binding Rossmann-fold domains"/>
    <property type="match status" value="1"/>
</dbReference>
<evidence type="ECO:0000313" key="5">
    <source>
        <dbReference type="Proteomes" id="UP001166251"/>
    </source>
</evidence>
<protein>
    <submittedName>
        <fullName evidence="4">TIGR01777 family oxidoreductase</fullName>
    </submittedName>
</protein>
<dbReference type="Pfam" id="PF01370">
    <property type="entry name" value="Epimerase"/>
    <property type="match status" value="1"/>
</dbReference>